<keyword evidence="15" id="KW-1185">Reference proteome</keyword>
<evidence type="ECO:0000256" key="3">
    <source>
        <dbReference type="ARBA" id="ARBA00022679"/>
    </source>
</evidence>
<dbReference type="GO" id="GO:0005524">
    <property type="term" value="F:ATP binding"/>
    <property type="evidence" value="ECO:0007669"/>
    <property type="project" value="UniProtKB-UniRule"/>
</dbReference>
<dbReference type="AlphaFoldDB" id="A0A9W7GJM5"/>
<dbReference type="Pfam" id="PF00069">
    <property type="entry name" value="Pkinase"/>
    <property type="match status" value="1"/>
</dbReference>
<feature type="compositionally biased region" description="Pro residues" evidence="11">
    <location>
        <begin position="52"/>
        <end position="62"/>
    </location>
</feature>
<evidence type="ECO:0000313" key="15">
    <source>
        <dbReference type="Proteomes" id="UP001165065"/>
    </source>
</evidence>
<comment type="caution">
    <text evidence="14">The sequence shown here is derived from an EMBL/GenBank/DDBJ whole genome shotgun (WGS) entry which is preliminary data.</text>
</comment>
<evidence type="ECO:0000259" key="12">
    <source>
        <dbReference type="PROSITE" id="PS50011"/>
    </source>
</evidence>
<dbReference type="EMBL" id="BRYA01000241">
    <property type="protein sequence ID" value="GMI45273.1"/>
    <property type="molecule type" value="Genomic_DNA"/>
</dbReference>
<gene>
    <name evidence="14" type="ORF">TrCOL_g2689</name>
</gene>
<keyword evidence="6 10" id="KW-0067">ATP-binding</keyword>
<comment type="catalytic activity">
    <reaction evidence="9">
        <text>L-seryl-[protein] + ATP = O-phospho-L-seryl-[protein] + ADP + H(+)</text>
        <dbReference type="Rhea" id="RHEA:17989"/>
        <dbReference type="Rhea" id="RHEA-COMP:9863"/>
        <dbReference type="Rhea" id="RHEA-COMP:11604"/>
        <dbReference type="ChEBI" id="CHEBI:15378"/>
        <dbReference type="ChEBI" id="CHEBI:29999"/>
        <dbReference type="ChEBI" id="CHEBI:30616"/>
        <dbReference type="ChEBI" id="CHEBI:83421"/>
        <dbReference type="ChEBI" id="CHEBI:456216"/>
        <dbReference type="EC" id="2.7.11.1"/>
    </reaction>
</comment>
<evidence type="ECO:0000256" key="11">
    <source>
        <dbReference type="SAM" id="MobiDB-lite"/>
    </source>
</evidence>
<feature type="region of interest" description="Disordered" evidence="11">
    <location>
        <begin position="551"/>
        <end position="578"/>
    </location>
</feature>
<dbReference type="InterPro" id="IPR051931">
    <property type="entry name" value="PAK3-like"/>
</dbReference>
<proteinExistence type="inferred from homology"/>
<organism evidence="14 15">
    <name type="scientific">Triparma columacea</name>
    <dbReference type="NCBI Taxonomy" id="722753"/>
    <lineage>
        <taxon>Eukaryota</taxon>
        <taxon>Sar</taxon>
        <taxon>Stramenopiles</taxon>
        <taxon>Ochrophyta</taxon>
        <taxon>Bolidophyceae</taxon>
        <taxon>Parmales</taxon>
        <taxon>Triparmaceae</taxon>
        <taxon>Triparma</taxon>
    </lineage>
</organism>
<feature type="domain" description="Protein kinase" evidence="12">
    <location>
        <begin position="282"/>
        <end position="532"/>
    </location>
</feature>
<feature type="compositionally biased region" description="Basic and acidic residues" evidence="11">
    <location>
        <begin position="567"/>
        <end position="578"/>
    </location>
</feature>
<protein>
    <recommendedName>
        <fullName evidence="16">Non-specific serine/threonine protein kinase</fullName>
    </recommendedName>
</protein>
<dbReference type="PROSITE" id="PS50011">
    <property type="entry name" value="PROTEIN_KINASE_DOM"/>
    <property type="match status" value="1"/>
</dbReference>
<dbReference type="Proteomes" id="UP001165065">
    <property type="component" value="Unassembled WGS sequence"/>
</dbReference>
<dbReference type="PROSITE" id="PS50108">
    <property type="entry name" value="CRIB"/>
    <property type="match status" value="1"/>
</dbReference>
<dbReference type="SUPFAM" id="SSF56112">
    <property type="entry name" value="Protein kinase-like (PK-like)"/>
    <property type="match status" value="1"/>
</dbReference>
<dbReference type="FunFam" id="1.10.510.10:FF:000768">
    <property type="entry name" value="Non-specific serine/threonine protein kinase"/>
    <property type="match status" value="1"/>
</dbReference>
<feature type="region of interest" description="Disordered" evidence="11">
    <location>
        <begin position="46"/>
        <end position="66"/>
    </location>
</feature>
<evidence type="ECO:0000256" key="4">
    <source>
        <dbReference type="ARBA" id="ARBA00022723"/>
    </source>
</evidence>
<dbReference type="Gene3D" id="3.90.810.10">
    <property type="entry name" value="CRIB domain"/>
    <property type="match status" value="2"/>
</dbReference>
<dbReference type="SMART" id="SM00285">
    <property type="entry name" value="PBD"/>
    <property type="match status" value="2"/>
</dbReference>
<feature type="binding site" evidence="10">
    <location>
        <position position="311"/>
    </location>
    <ligand>
        <name>ATP</name>
        <dbReference type="ChEBI" id="CHEBI:30616"/>
    </ligand>
</feature>
<dbReference type="InterPro" id="IPR000719">
    <property type="entry name" value="Prot_kinase_dom"/>
</dbReference>
<dbReference type="InterPro" id="IPR017441">
    <property type="entry name" value="Protein_kinase_ATP_BS"/>
</dbReference>
<comment type="catalytic activity">
    <reaction evidence="8">
        <text>L-threonyl-[protein] + ATP = O-phospho-L-threonyl-[protein] + ADP + H(+)</text>
        <dbReference type="Rhea" id="RHEA:46608"/>
        <dbReference type="Rhea" id="RHEA-COMP:11060"/>
        <dbReference type="Rhea" id="RHEA-COMP:11605"/>
        <dbReference type="ChEBI" id="CHEBI:15378"/>
        <dbReference type="ChEBI" id="CHEBI:30013"/>
        <dbReference type="ChEBI" id="CHEBI:30616"/>
        <dbReference type="ChEBI" id="CHEBI:61977"/>
        <dbReference type="ChEBI" id="CHEBI:456216"/>
        <dbReference type="EC" id="2.7.11.1"/>
    </reaction>
</comment>
<evidence type="ECO:0000256" key="10">
    <source>
        <dbReference type="PROSITE-ProRule" id="PRU10141"/>
    </source>
</evidence>
<accession>A0A9W7GJM5</accession>
<keyword evidence="5 10" id="KW-0547">Nucleotide-binding</keyword>
<dbReference type="OrthoDB" id="2914378at2759"/>
<dbReference type="PANTHER" id="PTHR45832">
    <property type="entry name" value="SERINE/THREONINE-PROTEIN KINASE SAMKA-RELATED-RELATED"/>
    <property type="match status" value="1"/>
</dbReference>
<dbReference type="InterPro" id="IPR000095">
    <property type="entry name" value="CRIB_dom"/>
</dbReference>
<dbReference type="SMART" id="SM00220">
    <property type="entry name" value="S_TKc"/>
    <property type="match status" value="1"/>
</dbReference>
<keyword evidence="4" id="KW-0479">Metal-binding</keyword>
<evidence type="ECO:0000256" key="8">
    <source>
        <dbReference type="ARBA" id="ARBA00047899"/>
    </source>
</evidence>
<dbReference type="PANTHER" id="PTHR45832:SF22">
    <property type="entry name" value="SERINE_THREONINE-PROTEIN KINASE SAMKA-RELATED"/>
    <property type="match status" value="1"/>
</dbReference>
<name>A0A9W7GJM5_9STRA</name>
<sequence length="578" mass="63876">MSSLWKTLRYLRSTPNPPSPHPSNLATSDENIVSTQTLRVSALKFQEEDPASLPPPESPTPKPSSIEITVPSTVERTLHVEWDPLTGTFRGLPACWADLLPPGTVKAPTTFGDGYSEGSEVERNGKLLPVKPTRRIRNSVVMGQGVPKDLRERLTKKKSLVKRLSVVCSEALENFKSAYTSTQGEGVRDVIIGAPYNVKHKEHVEPDPRSSTGFTGLPSTWRALLKASGITKDDAIANPQAVLDCLTFHMEGPPPPVPTTTKLEADIARTVHIKSDDPLKYFSSLKKLGSGASGTVYRAYDNRSSRLVALKVAPLSELVELTNEIAMQALCTHKNTVSYLETFATSSEICIVMEYVEGGSLTDCIGTNIDFPEVHIANVCKQCLMALAHVHRSHRIHRDIKSDNILIDQSSGDVKIADFGFAIGLTSDNSKRTSVVGTPYWMAPELIRGHDYGVEIDIWSLGITAIEMAEGEPPLMREPPLRALLMITVKPSPTLKDREKYSNEFHHFLAKCLEADPTKRPTAEQLLLHPFIRNASTKEEYATFAETTIKEKKEARKRRRQAQQEAQKTKQEVQAKAG</sequence>
<comment type="cofactor">
    <cofactor evidence="1">
        <name>Mg(2+)</name>
        <dbReference type="ChEBI" id="CHEBI:18420"/>
    </cofactor>
</comment>
<evidence type="ECO:0008006" key="16">
    <source>
        <dbReference type="Google" id="ProtNLM"/>
    </source>
</evidence>
<reference evidence="15" key="1">
    <citation type="journal article" date="2023" name="Commun. Biol.">
        <title>Genome analysis of Parmales, the sister group of diatoms, reveals the evolutionary specialization of diatoms from phago-mixotrophs to photoautotrophs.</title>
        <authorList>
            <person name="Ban H."/>
            <person name="Sato S."/>
            <person name="Yoshikawa S."/>
            <person name="Yamada K."/>
            <person name="Nakamura Y."/>
            <person name="Ichinomiya M."/>
            <person name="Sato N."/>
            <person name="Blanc-Mathieu R."/>
            <person name="Endo H."/>
            <person name="Kuwata A."/>
            <person name="Ogata H."/>
        </authorList>
    </citation>
    <scope>NUCLEOTIDE SEQUENCE [LARGE SCALE GENOMIC DNA]</scope>
</reference>
<dbReference type="GO" id="GO:0004674">
    <property type="term" value="F:protein serine/threonine kinase activity"/>
    <property type="evidence" value="ECO:0007669"/>
    <property type="project" value="UniProtKB-EC"/>
</dbReference>
<dbReference type="PROSITE" id="PS00107">
    <property type="entry name" value="PROTEIN_KINASE_ATP"/>
    <property type="match status" value="1"/>
</dbReference>
<evidence type="ECO:0000259" key="13">
    <source>
        <dbReference type="PROSITE" id="PS50108"/>
    </source>
</evidence>
<feature type="domain" description="CRIB" evidence="13">
    <location>
        <begin position="192"/>
        <end position="205"/>
    </location>
</feature>
<comment type="similarity">
    <text evidence="2">Belongs to the protein kinase superfamily. STE Ser/Thr protein kinase family. STE20 subfamily.</text>
</comment>
<evidence type="ECO:0000256" key="2">
    <source>
        <dbReference type="ARBA" id="ARBA00008874"/>
    </source>
</evidence>
<keyword evidence="7" id="KW-0460">Magnesium</keyword>
<evidence type="ECO:0000256" key="5">
    <source>
        <dbReference type="ARBA" id="ARBA00022741"/>
    </source>
</evidence>
<evidence type="ECO:0000313" key="14">
    <source>
        <dbReference type="EMBL" id="GMI45273.1"/>
    </source>
</evidence>
<dbReference type="GO" id="GO:0046872">
    <property type="term" value="F:metal ion binding"/>
    <property type="evidence" value="ECO:0007669"/>
    <property type="project" value="UniProtKB-KW"/>
</dbReference>
<dbReference type="InterPro" id="IPR036936">
    <property type="entry name" value="CRIB_dom_sf"/>
</dbReference>
<keyword evidence="3" id="KW-0808">Transferase</keyword>
<evidence type="ECO:0000256" key="9">
    <source>
        <dbReference type="ARBA" id="ARBA00048679"/>
    </source>
</evidence>
<dbReference type="InterPro" id="IPR011009">
    <property type="entry name" value="Kinase-like_dom_sf"/>
</dbReference>
<dbReference type="Gene3D" id="1.10.510.10">
    <property type="entry name" value="Transferase(Phosphotransferase) domain 1"/>
    <property type="match status" value="1"/>
</dbReference>
<evidence type="ECO:0000256" key="1">
    <source>
        <dbReference type="ARBA" id="ARBA00001946"/>
    </source>
</evidence>
<dbReference type="Pfam" id="PF00786">
    <property type="entry name" value="PBD"/>
    <property type="match status" value="1"/>
</dbReference>
<evidence type="ECO:0000256" key="7">
    <source>
        <dbReference type="ARBA" id="ARBA00022842"/>
    </source>
</evidence>
<evidence type="ECO:0000256" key="6">
    <source>
        <dbReference type="ARBA" id="ARBA00022840"/>
    </source>
</evidence>